<feature type="signal peptide" evidence="1">
    <location>
        <begin position="1"/>
        <end position="21"/>
    </location>
</feature>
<dbReference type="Proteomes" id="UP000029493">
    <property type="component" value="Chromosome"/>
</dbReference>
<dbReference type="KEGG" id="psw:LK03_13865"/>
<dbReference type="AlphaFoldDB" id="A0A089WLX7"/>
<gene>
    <name evidence="3" type="ORF">LK03_13865</name>
</gene>
<sequence>MKALLAGSVLLASTCSTVTLAADAVPGVQAVYGQELQGFTYPFPLHHFEFMSQGQPLKMGYMDVPAAGKSNGRSVVLLHGKNFCGATWEDTIKSLSAAGYRVIAPDQVGFCTSTKPEAYQYSFQQLASNTHELLNSLGVDNAVVMGHSTGGMLAARYALMYPQQTERLVMVNPIGLEDWKALGVPWRSVDQWYARELKVSAQGIRTYEQNTYYAGRWKPEYDRWVDMLAGLNNGPGKKRVAWNSALIYDMIFNQPVYYELPNLKVPTLLLIGDADTTAIGSDIAPAEVKKTLGNYKVLGKRAAQMIPHARLVEFPGRGHAPQMEDVAQFNRTLVDELHTPQP</sequence>
<dbReference type="GO" id="GO:0016020">
    <property type="term" value="C:membrane"/>
    <property type="evidence" value="ECO:0007669"/>
    <property type="project" value="TreeGrafter"/>
</dbReference>
<dbReference type="InterPro" id="IPR000639">
    <property type="entry name" value="Epox_hydrolase-like"/>
</dbReference>
<accession>A0A089WLX7</accession>
<evidence type="ECO:0000313" key="4">
    <source>
        <dbReference type="Proteomes" id="UP000029493"/>
    </source>
</evidence>
<evidence type="ECO:0000256" key="1">
    <source>
        <dbReference type="SAM" id="SignalP"/>
    </source>
</evidence>
<dbReference type="PRINTS" id="PR00412">
    <property type="entry name" value="EPOXHYDRLASE"/>
</dbReference>
<dbReference type="InterPro" id="IPR050266">
    <property type="entry name" value="AB_hydrolase_sf"/>
</dbReference>
<dbReference type="PANTHER" id="PTHR43798">
    <property type="entry name" value="MONOACYLGLYCEROL LIPASE"/>
    <property type="match status" value="1"/>
</dbReference>
<dbReference type="eggNOG" id="COG2267">
    <property type="taxonomic scope" value="Bacteria"/>
</dbReference>
<dbReference type="SUPFAM" id="SSF53474">
    <property type="entry name" value="alpha/beta-Hydrolases"/>
    <property type="match status" value="1"/>
</dbReference>
<evidence type="ECO:0000313" key="3">
    <source>
        <dbReference type="EMBL" id="AIR90315.1"/>
    </source>
</evidence>
<keyword evidence="4" id="KW-1185">Reference proteome</keyword>
<feature type="domain" description="AB hydrolase-1" evidence="2">
    <location>
        <begin position="75"/>
        <end position="325"/>
    </location>
</feature>
<dbReference type="PRINTS" id="PR00111">
    <property type="entry name" value="ABHYDROLASE"/>
</dbReference>
<proteinExistence type="predicted"/>
<dbReference type="Pfam" id="PF00561">
    <property type="entry name" value="Abhydrolase_1"/>
    <property type="match status" value="1"/>
</dbReference>
<evidence type="ECO:0000259" key="2">
    <source>
        <dbReference type="Pfam" id="PF00561"/>
    </source>
</evidence>
<dbReference type="OrthoDB" id="9773293at2"/>
<feature type="chain" id="PRO_5001851058" evidence="1">
    <location>
        <begin position="22"/>
        <end position="342"/>
    </location>
</feature>
<dbReference type="PANTHER" id="PTHR43798:SF33">
    <property type="entry name" value="HYDROLASE, PUTATIVE (AFU_ORTHOLOGUE AFUA_2G14860)-RELATED"/>
    <property type="match status" value="1"/>
</dbReference>
<dbReference type="InterPro" id="IPR000073">
    <property type="entry name" value="AB_hydrolase_1"/>
</dbReference>
<keyword evidence="3" id="KW-0378">Hydrolase</keyword>
<dbReference type="Gene3D" id="3.40.50.1820">
    <property type="entry name" value="alpha/beta hydrolase"/>
    <property type="match status" value="1"/>
</dbReference>
<protein>
    <submittedName>
        <fullName evidence="3">Alpha/beta hydrolase</fullName>
    </submittedName>
</protein>
<dbReference type="RefSeq" id="WP_038412918.1">
    <property type="nucleotide sequence ID" value="NZ_CP009455.1"/>
</dbReference>
<dbReference type="GO" id="GO:0047372">
    <property type="term" value="F:monoacylglycerol lipase activity"/>
    <property type="evidence" value="ECO:0007669"/>
    <property type="project" value="TreeGrafter"/>
</dbReference>
<organism evidence="3 4">
    <name type="scientific">Pseudomonas cremoricolorata</name>
    <dbReference type="NCBI Taxonomy" id="157783"/>
    <lineage>
        <taxon>Bacteria</taxon>
        <taxon>Pseudomonadati</taxon>
        <taxon>Pseudomonadota</taxon>
        <taxon>Gammaproteobacteria</taxon>
        <taxon>Pseudomonadales</taxon>
        <taxon>Pseudomonadaceae</taxon>
        <taxon>Pseudomonas</taxon>
    </lineage>
</organism>
<dbReference type="GO" id="GO:0046464">
    <property type="term" value="P:acylglycerol catabolic process"/>
    <property type="evidence" value="ECO:0007669"/>
    <property type="project" value="TreeGrafter"/>
</dbReference>
<reference evidence="3 4" key="1">
    <citation type="submission" date="2014-09" db="EMBL/GenBank/DDBJ databases">
        <authorList>
            <person name="Chan K.-G."/>
        </authorList>
    </citation>
    <scope>NUCLEOTIDE SEQUENCE [LARGE SCALE GENOMIC DNA]</scope>
    <source>
        <strain evidence="3 4">ND07</strain>
    </source>
</reference>
<keyword evidence="1" id="KW-0732">Signal</keyword>
<name>A0A089WLX7_9PSED</name>
<dbReference type="EMBL" id="CP009455">
    <property type="protein sequence ID" value="AIR90315.1"/>
    <property type="molecule type" value="Genomic_DNA"/>
</dbReference>
<dbReference type="InterPro" id="IPR029058">
    <property type="entry name" value="AB_hydrolase_fold"/>
</dbReference>
<dbReference type="STRING" id="157783.LK03_13865"/>